<evidence type="ECO:0000313" key="12">
    <source>
        <dbReference type="Proteomes" id="UP000245910"/>
    </source>
</evidence>
<sequence>MASRRIDWGAIYFTVYHKVNDSLKKLFILISAKRPTTDVGMLKPICGYWRYRFYSTHESIMGYQNQTHISVKYIYEEYSKRLYVCHRRLGSWHEGQERLQILGVLTASVASKACATMVTYPHEVVRTRLQTQQRVYPSSTAEQAGARDGKGLLMSESSLQSGKVCNAGKTWERFPRLNRGIMSTLETIMREEGWRALYSGMGTSLIGAIPASAMTMLVYETVVWQIKKSSAQAKGKLEMQDVAETCCLRLV</sequence>
<feature type="repeat" description="Solcar" evidence="9">
    <location>
        <begin position="99"/>
        <end position="225"/>
    </location>
</feature>
<dbReference type="EMBL" id="LN649229">
    <property type="protein sequence ID" value="CEI67844.1"/>
    <property type="molecule type" value="Genomic_DNA"/>
</dbReference>
<keyword evidence="8 9" id="KW-0472">Membrane</keyword>
<dbReference type="AlphaFoldDB" id="A0A2L2TA79"/>
<reference evidence="12" key="1">
    <citation type="submission" date="2014-10" db="EMBL/GenBank/DDBJ databases">
        <authorList>
            <person name="King R."/>
        </authorList>
    </citation>
    <scope>NUCLEOTIDE SEQUENCE [LARGE SCALE GENOMIC DNA]</scope>
    <source>
        <strain evidence="12">A3/5</strain>
    </source>
</reference>
<keyword evidence="4" id="KW-0677">Repeat</keyword>
<evidence type="ECO:0000256" key="2">
    <source>
        <dbReference type="ARBA" id="ARBA00022448"/>
    </source>
</evidence>
<organism evidence="11 12">
    <name type="scientific">Fusarium venenatum</name>
    <dbReference type="NCBI Taxonomy" id="56646"/>
    <lineage>
        <taxon>Eukaryota</taxon>
        <taxon>Fungi</taxon>
        <taxon>Dikarya</taxon>
        <taxon>Ascomycota</taxon>
        <taxon>Pezizomycotina</taxon>
        <taxon>Sordariomycetes</taxon>
        <taxon>Hypocreomycetidae</taxon>
        <taxon>Hypocreales</taxon>
        <taxon>Nectriaceae</taxon>
        <taxon>Fusarium</taxon>
    </lineage>
</organism>
<evidence type="ECO:0000256" key="7">
    <source>
        <dbReference type="ARBA" id="ARBA00023128"/>
    </source>
</evidence>
<accession>A0A2L2TA79</accession>
<dbReference type="InterPro" id="IPR023395">
    <property type="entry name" value="MCP_dom_sf"/>
</dbReference>
<dbReference type="PROSITE" id="PS50920">
    <property type="entry name" value="SOLCAR"/>
    <property type="match status" value="1"/>
</dbReference>
<evidence type="ECO:0008006" key="13">
    <source>
        <dbReference type="Google" id="ProtNLM"/>
    </source>
</evidence>
<dbReference type="GO" id="GO:0015218">
    <property type="term" value="F:pyrimidine nucleotide transmembrane transporter activity"/>
    <property type="evidence" value="ECO:0007669"/>
    <property type="project" value="InterPro"/>
</dbReference>
<keyword evidence="2 10" id="KW-0813">Transport</keyword>
<comment type="similarity">
    <text evidence="10">Belongs to the mitochondrial carrier (TC 2.A.29) family.</text>
</comment>
<evidence type="ECO:0000256" key="10">
    <source>
        <dbReference type="RuleBase" id="RU000488"/>
    </source>
</evidence>
<dbReference type="InterPro" id="IPR018108">
    <property type="entry name" value="MCP_transmembrane"/>
</dbReference>
<keyword evidence="5" id="KW-0999">Mitochondrion inner membrane</keyword>
<protein>
    <recommendedName>
        <fullName evidence="13">Mitochondrial carrier protein</fullName>
    </recommendedName>
</protein>
<evidence type="ECO:0000313" key="11">
    <source>
        <dbReference type="EMBL" id="CEI67844.1"/>
    </source>
</evidence>
<dbReference type="PANTHER" id="PTHR45829">
    <property type="entry name" value="MITOCHONDRIAL CARRIER PROTEIN RIM2"/>
    <property type="match status" value="1"/>
</dbReference>
<keyword evidence="6" id="KW-1133">Transmembrane helix</keyword>
<dbReference type="Proteomes" id="UP000245910">
    <property type="component" value="Chromosome I"/>
</dbReference>
<dbReference type="PANTHER" id="PTHR45829:SF1">
    <property type="entry name" value="CARRIER PROTEIN, PUTATIVE (AFU_ORTHOLOGUE AFUA_4G06780)-RELATED"/>
    <property type="match status" value="1"/>
</dbReference>
<keyword evidence="12" id="KW-1185">Reference proteome</keyword>
<dbReference type="SUPFAM" id="SSF103506">
    <property type="entry name" value="Mitochondrial carrier"/>
    <property type="match status" value="1"/>
</dbReference>
<evidence type="ECO:0000256" key="1">
    <source>
        <dbReference type="ARBA" id="ARBA00004448"/>
    </source>
</evidence>
<dbReference type="STRING" id="56646.A0A2L2TA79"/>
<keyword evidence="7" id="KW-0496">Mitochondrion</keyword>
<dbReference type="InterPro" id="IPR049562">
    <property type="entry name" value="SLC25A33/36-like"/>
</dbReference>
<name>A0A2L2TA79_9HYPO</name>
<dbReference type="Pfam" id="PF00153">
    <property type="entry name" value="Mito_carr"/>
    <property type="match status" value="1"/>
</dbReference>
<evidence type="ECO:0000256" key="3">
    <source>
        <dbReference type="ARBA" id="ARBA00022692"/>
    </source>
</evidence>
<evidence type="ECO:0000256" key="8">
    <source>
        <dbReference type="ARBA" id="ARBA00023136"/>
    </source>
</evidence>
<dbReference type="Gene3D" id="1.50.40.10">
    <property type="entry name" value="Mitochondrial carrier domain"/>
    <property type="match status" value="1"/>
</dbReference>
<dbReference type="GO" id="GO:1990519">
    <property type="term" value="P:pyrimidine nucleotide import into mitochondrion"/>
    <property type="evidence" value="ECO:0007669"/>
    <property type="project" value="TreeGrafter"/>
</dbReference>
<dbReference type="GO" id="GO:0005743">
    <property type="term" value="C:mitochondrial inner membrane"/>
    <property type="evidence" value="ECO:0007669"/>
    <property type="project" value="UniProtKB-SubCell"/>
</dbReference>
<evidence type="ECO:0000256" key="9">
    <source>
        <dbReference type="PROSITE-ProRule" id="PRU00282"/>
    </source>
</evidence>
<keyword evidence="3 9" id="KW-0812">Transmembrane</keyword>
<comment type="subcellular location">
    <subcellularLocation>
        <location evidence="1">Mitochondrion inner membrane</location>
        <topology evidence="1">Multi-pass membrane protein</topology>
    </subcellularLocation>
</comment>
<evidence type="ECO:0000256" key="6">
    <source>
        <dbReference type="ARBA" id="ARBA00022989"/>
    </source>
</evidence>
<evidence type="ECO:0000256" key="4">
    <source>
        <dbReference type="ARBA" id="ARBA00022737"/>
    </source>
</evidence>
<evidence type="ECO:0000256" key="5">
    <source>
        <dbReference type="ARBA" id="ARBA00022792"/>
    </source>
</evidence>
<proteinExistence type="inferred from homology"/>